<dbReference type="InterPro" id="IPR050180">
    <property type="entry name" value="RNR_Ribonuclease"/>
</dbReference>
<evidence type="ECO:0000259" key="6">
    <source>
        <dbReference type="Pfam" id="PF00773"/>
    </source>
</evidence>
<dbReference type="GO" id="GO:0000175">
    <property type="term" value="F:3'-5'-RNA exonuclease activity"/>
    <property type="evidence" value="ECO:0007669"/>
    <property type="project" value="TreeGrafter"/>
</dbReference>
<evidence type="ECO:0000259" key="7">
    <source>
        <dbReference type="Pfam" id="PF17215"/>
    </source>
</evidence>
<feature type="compositionally biased region" description="Low complexity" evidence="5">
    <location>
        <begin position="204"/>
        <end position="217"/>
    </location>
</feature>
<keyword evidence="2" id="KW-0698">rRNA processing</keyword>
<evidence type="ECO:0000256" key="2">
    <source>
        <dbReference type="ARBA" id="ARBA00022552"/>
    </source>
</evidence>
<dbReference type="EMBL" id="HACG01006376">
    <property type="protein sequence ID" value="CEK53241.1"/>
    <property type="molecule type" value="Transcribed_RNA"/>
</dbReference>
<evidence type="ECO:0000256" key="4">
    <source>
        <dbReference type="ARBA" id="ARBA00023242"/>
    </source>
</evidence>
<feature type="domain" description="Exosome complex exonuclease RRP44 S1" evidence="7">
    <location>
        <begin position="110"/>
        <end position="179"/>
    </location>
</feature>
<proteinExistence type="predicted"/>
<dbReference type="SUPFAM" id="SSF50249">
    <property type="entry name" value="Nucleic acid-binding proteins"/>
    <property type="match status" value="2"/>
</dbReference>
<comment type="subcellular location">
    <subcellularLocation>
        <location evidence="1">Nucleus</location>
    </subcellularLocation>
</comment>
<sequence>MLRIMTTRCMMQAVYFCSGMLQPADYMHYGLATPIYTHFTSPIRRYSDIIAHRLLAITIGADSSYSDLLDKTKIQSLCNNLNYRHKMAQYAGRASVNLHTHLFFKNRIQDEEGHILFVRKNAIQVLISKYGLEGTIFLNDEDRKSSKFVYNEEMDTQTAGNVTLHVFDPVIVQLCIDRSNVQHMKLSLKLVKPVIPGFSVPQVSSDSASSPAAPATPKIQKPPHKKMKI</sequence>
<dbReference type="GO" id="GO:0016075">
    <property type="term" value="P:rRNA catabolic process"/>
    <property type="evidence" value="ECO:0007669"/>
    <property type="project" value="TreeGrafter"/>
</dbReference>
<keyword evidence="4" id="KW-0539">Nucleus</keyword>
<dbReference type="GO" id="GO:0000177">
    <property type="term" value="C:cytoplasmic exosome (RNase complex)"/>
    <property type="evidence" value="ECO:0007669"/>
    <property type="project" value="TreeGrafter"/>
</dbReference>
<dbReference type="GO" id="GO:0003723">
    <property type="term" value="F:RNA binding"/>
    <property type="evidence" value="ECO:0007669"/>
    <property type="project" value="InterPro"/>
</dbReference>
<name>A0A0B6YBP1_9EUPU</name>
<dbReference type="Pfam" id="PF00773">
    <property type="entry name" value="RNB"/>
    <property type="match status" value="1"/>
</dbReference>
<dbReference type="GO" id="GO:0006364">
    <property type="term" value="P:rRNA processing"/>
    <property type="evidence" value="ECO:0007669"/>
    <property type="project" value="UniProtKB-KW"/>
</dbReference>
<gene>
    <name evidence="8" type="primary">ORF19554</name>
</gene>
<feature type="domain" description="RNB" evidence="6">
    <location>
        <begin position="2"/>
        <end position="56"/>
    </location>
</feature>
<feature type="region of interest" description="Disordered" evidence="5">
    <location>
        <begin position="204"/>
        <end position="229"/>
    </location>
</feature>
<dbReference type="AlphaFoldDB" id="A0A0B6YBP1"/>
<dbReference type="PANTHER" id="PTHR23355">
    <property type="entry name" value="RIBONUCLEASE"/>
    <property type="match status" value="1"/>
</dbReference>
<protein>
    <submittedName>
        <fullName evidence="8">Uncharacterized protein</fullName>
    </submittedName>
</protein>
<dbReference type="InterPro" id="IPR001900">
    <property type="entry name" value="RNase_II/R"/>
</dbReference>
<keyword evidence="3" id="KW-0271">Exosome</keyword>
<evidence type="ECO:0000313" key="8">
    <source>
        <dbReference type="EMBL" id="CEK53241.1"/>
    </source>
</evidence>
<dbReference type="FunFam" id="2.40.50.140:FF:000125">
    <property type="entry name" value="exosome complex exonuclease RRP44 isoform X1"/>
    <property type="match status" value="1"/>
</dbReference>
<organism evidence="8">
    <name type="scientific">Arion vulgaris</name>
    <dbReference type="NCBI Taxonomy" id="1028688"/>
    <lineage>
        <taxon>Eukaryota</taxon>
        <taxon>Metazoa</taxon>
        <taxon>Spiralia</taxon>
        <taxon>Lophotrochozoa</taxon>
        <taxon>Mollusca</taxon>
        <taxon>Gastropoda</taxon>
        <taxon>Heterobranchia</taxon>
        <taxon>Euthyneura</taxon>
        <taxon>Panpulmonata</taxon>
        <taxon>Eupulmonata</taxon>
        <taxon>Stylommatophora</taxon>
        <taxon>Helicina</taxon>
        <taxon>Arionoidea</taxon>
        <taxon>Arionidae</taxon>
        <taxon>Arion</taxon>
    </lineage>
</organism>
<accession>A0A0B6YBP1</accession>
<dbReference type="PANTHER" id="PTHR23355:SF35">
    <property type="entry name" value="EXOSOME COMPLEX EXONUCLEASE RRP44"/>
    <property type="match status" value="1"/>
</dbReference>
<dbReference type="InterPro" id="IPR033770">
    <property type="entry name" value="RRP44_S1"/>
</dbReference>
<dbReference type="PROSITE" id="PS01175">
    <property type="entry name" value="RIBONUCLEASE_II"/>
    <property type="match status" value="1"/>
</dbReference>
<dbReference type="GO" id="GO:0004519">
    <property type="term" value="F:endonuclease activity"/>
    <property type="evidence" value="ECO:0007669"/>
    <property type="project" value="TreeGrafter"/>
</dbReference>
<evidence type="ECO:0000256" key="1">
    <source>
        <dbReference type="ARBA" id="ARBA00004123"/>
    </source>
</evidence>
<dbReference type="GO" id="GO:0071031">
    <property type="term" value="P:nuclear mRNA surveillance of mRNA 3'-end processing"/>
    <property type="evidence" value="ECO:0007669"/>
    <property type="project" value="TreeGrafter"/>
</dbReference>
<reference evidence="8" key="1">
    <citation type="submission" date="2014-12" db="EMBL/GenBank/DDBJ databases">
        <title>Insight into the proteome of Arion vulgaris.</title>
        <authorList>
            <person name="Aradska J."/>
            <person name="Bulat T."/>
            <person name="Smidak R."/>
            <person name="Sarate P."/>
            <person name="Gangsoo J."/>
            <person name="Sialana F."/>
            <person name="Bilban M."/>
            <person name="Lubec G."/>
        </authorList>
    </citation>
    <scope>NUCLEOTIDE SEQUENCE</scope>
    <source>
        <tissue evidence="8">Skin</tissue>
    </source>
</reference>
<dbReference type="InterPro" id="IPR022966">
    <property type="entry name" value="RNase_II/R_CS"/>
</dbReference>
<dbReference type="Pfam" id="PF17215">
    <property type="entry name" value="Rrp44_S1"/>
    <property type="match status" value="1"/>
</dbReference>
<dbReference type="InterPro" id="IPR012340">
    <property type="entry name" value="NA-bd_OB-fold"/>
</dbReference>
<dbReference type="GO" id="GO:0000176">
    <property type="term" value="C:nuclear exosome (RNase complex)"/>
    <property type="evidence" value="ECO:0007669"/>
    <property type="project" value="TreeGrafter"/>
</dbReference>
<evidence type="ECO:0000256" key="3">
    <source>
        <dbReference type="ARBA" id="ARBA00022835"/>
    </source>
</evidence>
<evidence type="ECO:0000256" key="5">
    <source>
        <dbReference type="SAM" id="MobiDB-lite"/>
    </source>
</evidence>
<dbReference type="Gene3D" id="2.40.50.140">
    <property type="entry name" value="Nucleic acid-binding proteins"/>
    <property type="match status" value="1"/>
</dbReference>